<dbReference type="NCBIfam" id="NF006544">
    <property type="entry name" value="PRK09039.1-3"/>
    <property type="match status" value="1"/>
</dbReference>
<dbReference type="PANTHER" id="PTHR30329">
    <property type="entry name" value="STATOR ELEMENT OF FLAGELLAR MOTOR COMPLEX"/>
    <property type="match status" value="1"/>
</dbReference>
<dbReference type="NCBIfam" id="NF006543">
    <property type="entry name" value="PRK09039.1-2"/>
    <property type="match status" value="1"/>
</dbReference>
<dbReference type="Proteomes" id="UP000480684">
    <property type="component" value="Unassembled WGS sequence"/>
</dbReference>
<dbReference type="SUPFAM" id="SSF103088">
    <property type="entry name" value="OmpA-like"/>
    <property type="match status" value="1"/>
</dbReference>
<dbReference type="AlphaFoldDB" id="A0A7C9UVR2"/>
<keyword evidence="1 3" id="KW-0472">Membrane</keyword>
<dbReference type="EMBL" id="JAAIYP010000035">
    <property type="protein sequence ID" value="NFV80209.1"/>
    <property type="molecule type" value="Genomic_DNA"/>
</dbReference>
<evidence type="ECO:0000256" key="3">
    <source>
        <dbReference type="SAM" id="Phobius"/>
    </source>
</evidence>
<dbReference type="InterPro" id="IPR006665">
    <property type="entry name" value="OmpA-like"/>
</dbReference>
<dbReference type="Pfam" id="PF00691">
    <property type="entry name" value="OmpA"/>
    <property type="match status" value="1"/>
</dbReference>
<dbReference type="RefSeq" id="WP_163677958.1">
    <property type="nucleotide sequence ID" value="NZ_JAAIYP010000035.1"/>
</dbReference>
<dbReference type="InterPro" id="IPR036737">
    <property type="entry name" value="OmpA-like_sf"/>
</dbReference>
<dbReference type="GO" id="GO:0016020">
    <property type="term" value="C:membrane"/>
    <property type="evidence" value="ECO:0007669"/>
    <property type="project" value="UniProtKB-UniRule"/>
</dbReference>
<evidence type="ECO:0000313" key="6">
    <source>
        <dbReference type="Proteomes" id="UP000480684"/>
    </source>
</evidence>
<keyword evidence="2" id="KW-0175">Coiled coil</keyword>
<feature type="transmembrane region" description="Helical" evidence="3">
    <location>
        <begin position="12"/>
        <end position="41"/>
    </location>
</feature>
<dbReference type="PROSITE" id="PS51123">
    <property type="entry name" value="OMPA_2"/>
    <property type="match status" value="1"/>
</dbReference>
<protein>
    <submittedName>
        <fullName evidence="5">Peptidoglycan-binding protein</fullName>
    </submittedName>
</protein>
<dbReference type="InterPro" id="IPR050330">
    <property type="entry name" value="Bact_OuterMem_StrucFunc"/>
</dbReference>
<evidence type="ECO:0000313" key="5">
    <source>
        <dbReference type="EMBL" id="NFV80209.1"/>
    </source>
</evidence>
<accession>A0A7C9UVR2</accession>
<organism evidence="5 6">
    <name type="scientific">Magnetospirillum aberrantis SpK</name>
    <dbReference type="NCBI Taxonomy" id="908842"/>
    <lineage>
        <taxon>Bacteria</taxon>
        <taxon>Pseudomonadati</taxon>
        <taxon>Pseudomonadota</taxon>
        <taxon>Alphaproteobacteria</taxon>
        <taxon>Rhodospirillales</taxon>
        <taxon>Rhodospirillaceae</taxon>
        <taxon>Magnetospirillum</taxon>
    </lineage>
</organism>
<sequence>MIGRRRSRGVDIWPGFVDALSGLVMVMVFMLLVFVLAQYFLGTALSGSEAARDRLSKEMAALVEQLSIEKKASEGLRADLARLNGQLAENSAERDKLSHDIAALEALKTELEAKLAEMGDALEGEKSTSMAARAEVALLNQQLETIRKEMARLAAALDASEKLAADQKVQIVDLGKRLNVALAGKVEELQRYRSEFFGKLREVLGNRPGIRVEGDRFVFQSEVLFDSGSAEMGIDGIEQIRALAKTLNDIAKQVPKDVPWVLRVDGHTDKRPIASGRFPSNWELSTARAITVIKTLIANGVPADRLAAAGFGEYQPLEKGDSDEALARNRRIEIRFDAR</sequence>
<gene>
    <name evidence="5" type="ORF">G4223_08805</name>
</gene>
<keyword evidence="6" id="KW-1185">Reference proteome</keyword>
<keyword evidence="3" id="KW-1133">Transmembrane helix</keyword>
<dbReference type="NCBIfam" id="NF006545">
    <property type="entry name" value="PRK09039.1-4"/>
    <property type="match status" value="1"/>
</dbReference>
<evidence type="ECO:0000256" key="2">
    <source>
        <dbReference type="SAM" id="Coils"/>
    </source>
</evidence>
<evidence type="ECO:0000256" key="1">
    <source>
        <dbReference type="PROSITE-ProRule" id="PRU00473"/>
    </source>
</evidence>
<feature type="coiled-coil region" evidence="2">
    <location>
        <begin position="45"/>
        <end position="163"/>
    </location>
</feature>
<proteinExistence type="predicted"/>
<feature type="domain" description="OmpA-like" evidence="4">
    <location>
        <begin position="213"/>
        <end position="339"/>
    </location>
</feature>
<dbReference type="Gene3D" id="3.30.1330.60">
    <property type="entry name" value="OmpA-like domain"/>
    <property type="match status" value="1"/>
</dbReference>
<evidence type="ECO:0000259" key="4">
    <source>
        <dbReference type="PROSITE" id="PS51123"/>
    </source>
</evidence>
<dbReference type="Gene3D" id="1.10.287.1490">
    <property type="match status" value="1"/>
</dbReference>
<dbReference type="CDD" id="cd07185">
    <property type="entry name" value="OmpA_C-like"/>
    <property type="match status" value="1"/>
</dbReference>
<dbReference type="PANTHER" id="PTHR30329:SF21">
    <property type="entry name" value="LIPOPROTEIN YIAD-RELATED"/>
    <property type="match status" value="1"/>
</dbReference>
<name>A0A7C9UVR2_9PROT</name>
<comment type="caution">
    <text evidence="5">The sequence shown here is derived from an EMBL/GenBank/DDBJ whole genome shotgun (WGS) entry which is preliminary data.</text>
</comment>
<reference evidence="5 6" key="1">
    <citation type="submission" date="2020-02" db="EMBL/GenBank/DDBJ databases">
        <authorList>
            <person name="Dziuba M."/>
            <person name="Kuznetsov B."/>
            <person name="Mardanov A."/>
            <person name="Ravin N."/>
            <person name="Grouzdev D."/>
        </authorList>
    </citation>
    <scope>NUCLEOTIDE SEQUENCE [LARGE SCALE GENOMIC DNA]</scope>
    <source>
        <strain evidence="5 6">SpK</strain>
    </source>
</reference>
<keyword evidence="3" id="KW-0812">Transmembrane</keyword>